<dbReference type="NCBIfam" id="TIGR00254">
    <property type="entry name" value="GGDEF"/>
    <property type="match status" value="1"/>
</dbReference>
<dbReference type="SUPFAM" id="SSF55073">
    <property type="entry name" value="Nucleotide cyclase"/>
    <property type="match status" value="1"/>
</dbReference>
<dbReference type="Pfam" id="PF00563">
    <property type="entry name" value="EAL"/>
    <property type="match status" value="1"/>
</dbReference>
<protein>
    <submittedName>
        <fullName evidence="3">Bifunctional diguanylate cyclase/phosphodiesterase</fullName>
    </submittedName>
</protein>
<feature type="domain" description="GGDEF" evidence="2">
    <location>
        <begin position="190"/>
        <end position="322"/>
    </location>
</feature>
<dbReference type="EMBL" id="JABAIV010000001">
    <property type="protein sequence ID" value="NNG22013.1"/>
    <property type="molecule type" value="Genomic_DNA"/>
</dbReference>
<dbReference type="CDD" id="cd01949">
    <property type="entry name" value="GGDEF"/>
    <property type="match status" value="1"/>
</dbReference>
<dbReference type="InterPro" id="IPR043128">
    <property type="entry name" value="Rev_trsase/Diguanyl_cyclase"/>
</dbReference>
<name>A0A7Y2JWH9_9BURK</name>
<feature type="domain" description="EAL" evidence="1">
    <location>
        <begin position="327"/>
        <end position="585"/>
    </location>
</feature>
<dbReference type="PROSITE" id="PS50887">
    <property type="entry name" value="GGDEF"/>
    <property type="match status" value="1"/>
</dbReference>
<dbReference type="InterPro" id="IPR029016">
    <property type="entry name" value="GAF-like_dom_sf"/>
</dbReference>
<dbReference type="InterPro" id="IPR035919">
    <property type="entry name" value="EAL_sf"/>
</dbReference>
<organism evidence="3 4">
    <name type="scientific">Telluria aromaticivorans</name>
    <dbReference type="NCBI Taxonomy" id="2725995"/>
    <lineage>
        <taxon>Bacteria</taxon>
        <taxon>Pseudomonadati</taxon>
        <taxon>Pseudomonadota</taxon>
        <taxon>Betaproteobacteria</taxon>
        <taxon>Burkholderiales</taxon>
        <taxon>Oxalobacteraceae</taxon>
        <taxon>Telluria group</taxon>
        <taxon>Telluria</taxon>
    </lineage>
</organism>
<evidence type="ECO:0000313" key="3">
    <source>
        <dbReference type="EMBL" id="NNG22013.1"/>
    </source>
</evidence>
<proteinExistence type="predicted"/>
<dbReference type="InterPro" id="IPR001633">
    <property type="entry name" value="EAL_dom"/>
</dbReference>
<dbReference type="GO" id="GO:0071111">
    <property type="term" value="F:cyclic-guanylate-specific phosphodiesterase activity"/>
    <property type="evidence" value="ECO:0007669"/>
    <property type="project" value="InterPro"/>
</dbReference>
<dbReference type="SMART" id="SM00267">
    <property type="entry name" value="GGDEF"/>
    <property type="match status" value="1"/>
</dbReference>
<sequence>MDSYFPSSGDDAAKLLRAQEISRYRITEGEANRNLHLLAQLAAQVTCADISGVTIVHDLHVAVVTGTGVVPQHFNRDDSICAHAVDVQAPFFEVQDMSVSPRFATIQFTEMRHYAAATLFSKRGYLLGTLWVMSCRPRALDESQGLLLLGLGRLAVDALDKQYCDAATGMHNRSSLLQQLQEVLAGSDASEVTVGYIDLTGFHQINEIYGRDAGDRILSEVANRLQHWIGREDLIGHLGGDRFGFALRGTAQDDRLQGLCKTIDKPFSLQEGPLYGLNARIGVVRRSLPTKVSAGALLDMAETAGRMIVSVHGFSVIREYGAVLRDRTRMLEALLKLLEDRPDAGELHMFYQPQVDFSNGCLIGFEALVRWTHPEMGVIPTQNFVALAESSGHCYELDLRIARLVCSTLRRWLDAGLHVVPVSLNLSRATLIHPRLPNAISALLDEMDIPGALLEVEVTEGHLLEAPQAIHQSVDALRSLGLRIAIDDFGIGYSNLDAIATLRFDRLKVDRRFVHGVADNPTTASLFQLIQGVAKVADAELLCEGLERQSDLDWLRHHHAYRVQGWYFSAAQSVDQAERVLRSWKYLSRQPAGASDLRTLFEVE</sequence>
<gene>
    <name evidence="3" type="ORF">HGB41_03190</name>
</gene>
<dbReference type="SUPFAM" id="SSF55781">
    <property type="entry name" value="GAF domain-like"/>
    <property type="match status" value="1"/>
</dbReference>
<dbReference type="Gene3D" id="3.20.20.450">
    <property type="entry name" value="EAL domain"/>
    <property type="match status" value="1"/>
</dbReference>
<dbReference type="AlphaFoldDB" id="A0A7Y2JWH9"/>
<reference evidence="3 4" key="1">
    <citation type="submission" date="2020-04" db="EMBL/GenBank/DDBJ databases">
        <title>Massilia sp. nov., a cold adapted bacteria isolated from Arctic soil.</title>
        <authorList>
            <person name="Son J."/>
            <person name="Ka J.-O."/>
        </authorList>
    </citation>
    <scope>NUCLEOTIDE SEQUENCE [LARGE SCALE GENOMIC DNA]</scope>
    <source>
        <strain evidence="3 4">ML15P13</strain>
    </source>
</reference>
<dbReference type="Gene3D" id="3.30.450.40">
    <property type="match status" value="1"/>
</dbReference>
<evidence type="ECO:0000259" key="1">
    <source>
        <dbReference type="PROSITE" id="PS50883"/>
    </source>
</evidence>
<dbReference type="Pfam" id="PF00990">
    <property type="entry name" value="GGDEF"/>
    <property type="match status" value="1"/>
</dbReference>
<dbReference type="RefSeq" id="WP_171081001.1">
    <property type="nucleotide sequence ID" value="NZ_JABAIV010000001.1"/>
</dbReference>
<dbReference type="SMART" id="SM00052">
    <property type="entry name" value="EAL"/>
    <property type="match status" value="1"/>
</dbReference>
<dbReference type="Proteomes" id="UP000533905">
    <property type="component" value="Unassembled WGS sequence"/>
</dbReference>
<dbReference type="InterPro" id="IPR029787">
    <property type="entry name" value="Nucleotide_cyclase"/>
</dbReference>
<dbReference type="InterPro" id="IPR050706">
    <property type="entry name" value="Cyclic-di-GMP_PDE-like"/>
</dbReference>
<dbReference type="SUPFAM" id="SSF141868">
    <property type="entry name" value="EAL domain-like"/>
    <property type="match status" value="1"/>
</dbReference>
<accession>A0A7Y2JWH9</accession>
<evidence type="ECO:0000259" key="2">
    <source>
        <dbReference type="PROSITE" id="PS50887"/>
    </source>
</evidence>
<dbReference type="Gene3D" id="3.30.70.270">
    <property type="match status" value="1"/>
</dbReference>
<keyword evidence="4" id="KW-1185">Reference proteome</keyword>
<dbReference type="PANTHER" id="PTHR33121:SF70">
    <property type="entry name" value="SIGNALING PROTEIN YKOW"/>
    <property type="match status" value="1"/>
</dbReference>
<evidence type="ECO:0000313" key="4">
    <source>
        <dbReference type="Proteomes" id="UP000533905"/>
    </source>
</evidence>
<dbReference type="PANTHER" id="PTHR33121">
    <property type="entry name" value="CYCLIC DI-GMP PHOSPHODIESTERASE PDEF"/>
    <property type="match status" value="1"/>
</dbReference>
<dbReference type="CDD" id="cd01948">
    <property type="entry name" value="EAL"/>
    <property type="match status" value="1"/>
</dbReference>
<dbReference type="PROSITE" id="PS50883">
    <property type="entry name" value="EAL"/>
    <property type="match status" value="1"/>
</dbReference>
<dbReference type="InterPro" id="IPR000160">
    <property type="entry name" value="GGDEF_dom"/>
</dbReference>
<comment type="caution">
    <text evidence="3">The sequence shown here is derived from an EMBL/GenBank/DDBJ whole genome shotgun (WGS) entry which is preliminary data.</text>
</comment>